<protein>
    <submittedName>
        <fullName evidence="2">Uncharacterized protein</fullName>
    </submittedName>
</protein>
<keyword evidence="1" id="KW-0812">Transmembrane</keyword>
<evidence type="ECO:0000313" key="3">
    <source>
        <dbReference type="Proteomes" id="UP000278031"/>
    </source>
</evidence>
<dbReference type="Proteomes" id="UP000278031">
    <property type="component" value="Unassembled WGS sequence"/>
</dbReference>
<dbReference type="AlphaFoldDB" id="A0A497JIA0"/>
<dbReference type="EMBL" id="QMWP01000041">
    <property type="protein sequence ID" value="RLG70660.1"/>
    <property type="molecule type" value="Genomic_DNA"/>
</dbReference>
<comment type="caution">
    <text evidence="2">The sequence shown here is derived from an EMBL/GenBank/DDBJ whole genome shotgun (WGS) entry which is preliminary data.</text>
</comment>
<organism evidence="2 3">
    <name type="scientific">Candidatus Iainarchaeum sp</name>
    <dbReference type="NCBI Taxonomy" id="3101447"/>
    <lineage>
        <taxon>Archaea</taxon>
        <taxon>Candidatus Iainarchaeota</taxon>
        <taxon>Candidatus Iainarchaeia</taxon>
        <taxon>Candidatus Iainarchaeales</taxon>
        <taxon>Candidatus Iainarchaeaceae</taxon>
        <taxon>Candidatus Iainarchaeum</taxon>
    </lineage>
</organism>
<evidence type="ECO:0000256" key="1">
    <source>
        <dbReference type="SAM" id="Phobius"/>
    </source>
</evidence>
<evidence type="ECO:0000313" key="2">
    <source>
        <dbReference type="EMBL" id="RLG70660.1"/>
    </source>
</evidence>
<name>A0A497JIA0_9ARCH</name>
<accession>A0A497JIA0</accession>
<keyword evidence="1" id="KW-1133">Transmembrane helix</keyword>
<feature type="transmembrane region" description="Helical" evidence="1">
    <location>
        <begin position="15"/>
        <end position="34"/>
    </location>
</feature>
<keyword evidence="1" id="KW-0472">Membrane</keyword>
<reference evidence="2 3" key="1">
    <citation type="submission" date="2018-06" db="EMBL/GenBank/DDBJ databases">
        <title>Extensive metabolic versatility and redundancy in microbially diverse, dynamic hydrothermal sediments.</title>
        <authorList>
            <person name="Dombrowski N."/>
            <person name="Teske A."/>
            <person name="Baker B.J."/>
        </authorList>
    </citation>
    <scope>NUCLEOTIDE SEQUENCE [LARGE SCALE GENOMIC DNA]</scope>
    <source>
        <strain evidence="2">B51_G17</strain>
    </source>
</reference>
<gene>
    <name evidence="2" type="ORF">DRO04_01430</name>
</gene>
<proteinExistence type="predicted"/>
<sequence length="189" mass="21140">MEEILQRGEIMQKGTYTALISLLALVLLIGFLSLSSLEKPQYFGVVTMKAADLKATMQQIQLSFDKALTQALVKSVKENFANNSACKLPKNVDSYIMAYFSDILNDIKAKEKVICSYSLENSFENSKPLYVSLSCSYAATKAQKFWFNINSENEFELRKEVLLENTAKGCKITVSDAHSGIQEISTEFS</sequence>